<evidence type="ECO:0000313" key="14">
    <source>
        <dbReference type="Proteomes" id="UP000034982"/>
    </source>
</evidence>
<feature type="domain" description="Tubulin/FtsZ GTPase" evidence="11">
    <location>
        <begin position="19"/>
        <end position="211"/>
    </location>
</feature>
<evidence type="ECO:0000256" key="5">
    <source>
        <dbReference type="ARBA" id="ARBA00023134"/>
    </source>
</evidence>
<feature type="domain" description="Tubulin/FtsZ 2-layer sandwich" evidence="12">
    <location>
        <begin position="213"/>
        <end position="338"/>
    </location>
</feature>
<protein>
    <recommendedName>
        <fullName evidence="8 9">Cell division protein FtsZ</fullName>
    </recommendedName>
</protein>
<feature type="region of interest" description="Disordered" evidence="10">
    <location>
        <begin position="425"/>
        <end position="458"/>
    </location>
</feature>
<feature type="binding site" evidence="8">
    <location>
        <position position="150"/>
    </location>
    <ligand>
        <name>GTP</name>
        <dbReference type="ChEBI" id="CHEBI:37565"/>
    </ligand>
</feature>
<comment type="caution">
    <text evidence="13">The sequence shown here is derived from an EMBL/GenBank/DDBJ whole genome shotgun (WGS) entry which is preliminary data.</text>
</comment>
<evidence type="ECO:0000256" key="10">
    <source>
        <dbReference type="SAM" id="MobiDB-lite"/>
    </source>
</evidence>
<dbReference type="CDD" id="cd02201">
    <property type="entry name" value="FtsZ_type1"/>
    <property type="match status" value="1"/>
</dbReference>
<dbReference type="NCBIfam" id="TIGR00065">
    <property type="entry name" value="ftsZ"/>
    <property type="match status" value="1"/>
</dbReference>
<dbReference type="EMBL" id="AYYE01000981">
    <property type="protein sequence ID" value="ETK08030.1"/>
    <property type="molecule type" value="Genomic_DNA"/>
</dbReference>
<dbReference type="Proteomes" id="UP000034982">
    <property type="component" value="Unassembled WGS sequence"/>
</dbReference>
<dbReference type="InterPro" id="IPR018316">
    <property type="entry name" value="Tubulin/FtsZ_2-layer-sand-dom"/>
</dbReference>
<keyword evidence="5 8" id="KW-0342">GTP-binding</keyword>
<evidence type="ECO:0000256" key="9">
    <source>
        <dbReference type="NCBIfam" id="TIGR00065"/>
    </source>
</evidence>
<dbReference type="Gene3D" id="3.40.50.1440">
    <property type="entry name" value="Tubulin/FtsZ, GTPase domain"/>
    <property type="match status" value="1"/>
</dbReference>
<evidence type="ECO:0000256" key="6">
    <source>
        <dbReference type="ARBA" id="ARBA00023210"/>
    </source>
</evidence>
<dbReference type="PANTHER" id="PTHR30314">
    <property type="entry name" value="CELL DIVISION PROTEIN FTSZ-RELATED"/>
    <property type="match status" value="1"/>
</dbReference>
<dbReference type="FunFam" id="3.40.50.1440:FF:000023">
    <property type="entry name" value="Cell division protein FtsZ"/>
    <property type="match status" value="1"/>
</dbReference>
<keyword evidence="7 8" id="KW-0131">Cell cycle</keyword>
<dbReference type="InterPro" id="IPR036525">
    <property type="entry name" value="Tubulin/FtsZ_GTPase_sf"/>
</dbReference>
<dbReference type="PATRIC" id="fig|1411022.3.peg.825"/>
<dbReference type="InterPro" id="IPR024757">
    <property type="entry name" value="FtsZ_C"/>
</dbReference>
<name>W2CLK8_9BACT</name>
<gene>
    <name evidence="8" type="primary">ftsZ</name>
    <name evidence="13" type="ORF">T230_07945</name>
</gene>
<feature type="binding site" evidence="8">
    <location>
        <begin position="115"/>
        <end position="117"/>
    </location>
    <ligand>
        <name>GTP</name>
        <dbReference type="ChEBI" id="CHEBI:37565"/>
    </ligand>
</feature>
<keyword evidence="6 8" id="KW-0717">Septation</keyword>
<evidence type="ECO:0000313" key="13">
    <source>
        <dbReference type="EMBL" id="ETK08030.1"/>
    </source>
</evidence>
<keyword evidence="2 8" id="KW-0963">Cytoplasm</keyword>
<comment type="similarity">
    <text evidence="1 8">Belongs to the FtsZ family.</text>
</comment>
<dbReference type="GO" id="GO:0051258">
    <property type="term" value="P:protein polymerization"/>
    <property type="evidence" value="ECO:0007669"/>
    <property type="project" value="UniProtKB-UniRule"/>
</dbReference>
<accession>W2CLK8</accession>
<dbReference type="SUPFAM" id="SSF55307">
    <property type="entry name" value="Tubulin C-terminal domain-like"/>
    <property type="match status" value="1"/>
</dbReference>
<dbReference type="InterPro" id="IPR003008">
    <property type="entry name" value="Tubulin_FtsZ_GTPase"/>
</dbReference>
<evidence type="ECO:0000256" key="7">
    <source>
        <dbReference type="ARBA" id="ARBA00023306"/>
    </source>
</evidence>
<dbReference type="AlphaFoldDB" id="W2CLK8"/>
<feature type="binding site" evidence="8">
    <location>
        <begin position="27"/>
        <end position="31"/>
    </location>
    <ligand>
        <name>GTP</name>
        <dbReference type="ChEBI" id="CHEBI:37565"/>
    </ligand>
</feature>
<dbReference type="PRINTS" id="PR00423">
    <property type="entry name" value="CELLDVISFTSZ"/>
</dbReference>
<dbReference type="Pfam" id="PF12327">
    <property type="entry name" value="FtsZ_C"/>
    <property type="match status" value="1"/>
</dbReference>
<dbReference type="GO" id="GO:0032153">
    <property type="term" value="C:cell division site"/>
    <property type="evidence" value="ECO:0007669"/>
    <property type="project" value="UniProtKB-UniRule"/>
</dbReference>
<dbReference type="PANTHER" id="PTHR30314:SF3">
    <property type="entry name" value="MITOCHONDRIAL DIVISION PROTEIN FSZA"/>
    <property type="match status" value="1"/>
</dbReference>
<dbReference type="GO" id="GO:0000917">
    <property type="term" value="P:division septum assembly"/>
    <property type="evidence" value="ECO:0007669"/>
    <property type="project" value="UniProtKB-KW"/>
</dbReference>
<evidence type="ECO:0000256" key="3">
    <source>
        <dbReference type="ARBA" id="ARBA00022618"/>
    </source>
</evidence>
<evidence type="ECO:0000256" key="4">
    <source>
        <dbReference type="ARBA" id="ARBA00022741"/>
    </source>
</evidence>
<comment type="subunit">
    <text evidence="8">Homodimer. Polymerizes to form a dynamic ring structure in a strictly GTP-dependent manner. Interacts directly with several other division proteins.</text>
</comment>
<dbReference type="InterPro" id="IPR008280">
    <property type="entry name" value="Tub_FtsZ_C"/>
</dbReference>
<evidence type="ECO:0000256" key="1">
    <source>
        <dbReference type="ARBA" id="ARBA00009690"/>
    </source>
</evidence>
<comment type="function">
    <text evidence="8">Essential cell division protein that forms a contractile ring structure (Z ring) at the future cell division site. The regulation of the ring assembly controls the timing and the location of cell division. One of the functions of the FtsZ ring is to recruit other cell division proteins to the septum to produce a new cell wall between the dividing cells. Binds GTP and shows GTPase activity.</text>
</comment>
<organism evidence="13 14">
    <name type="scientific">Tannerella sp. oral taxon BU063 isolate Cell 1/3</name>
    <dbReference type="NCBI Taxonomy" id="1411022"/>
    <lineage>
        <taxon>Bacteria</taxon>
        <taxon>Pseudomonadati</taxon>
        <taxon>Bacteroidota</taxon>
        <taxon>Bacteroidia</taxon>
        <taxon>Bacteroidales</taxon>
        <taxon>Tannerellaceae</taxon>
        <taxon>Tannerella</taxon>
    </lineage>
</organism>
<reference evidence="13 14" key="1">
    <citation type="submission" date="2013-11" db="EMBL/GenBank/DDBJ databases">
        <title>Single cell genomics of uncultured Tannerella BU063 (oral taxon 286).</title>
        <authorList>
            <person name="Beall C.J."/>
            <person name="Campbell A.G."/>
            <person name="Griffen A.L."/>
            <person name="Podar M."/>
            <person name="Leys E.J."/>
        </authorList>
    </citation>
    <scope>NUCLEOTIDE SEQUENCE [LARGE SCALE GENOMIC DNA]</scope>
    <source>
        <strain evidence="13">Cell 1/3</strain>
    </source>
</reference>
<keyword evidence="4 8" id="KW-0547">Nucleotide-binding</keyword>
<evidence type="ECO:0000259" key="12">
    <source>
        <dbReference type="SMART" id="SM00865"/>
    </source>
</evidence>
<evidence type="ECO:0000259" key="11">
    <source>
        <dbReference type="SMART" id="SM00864"/>
    </source>
</evidence>
<dbReference type="SUPFAM" id="SSF52490">
    <property type="entry name" value="Tubulin nucleotide-binding domain-like"/>
    <property type="match status" value="1"/>
</dbReference>
<keyword evidence="3 8" id="KW-0132">Cell division</keyword>
<evidence type="ECO:0000256" key="8">
    <source>
        <dbReference type="HAMAP-Rule" id="MF_00909"/>
    </source>
</evidence>
<feature type="compositionally biased region" description="Polar residues" evidence="10">
    <location>
        <begin position="429"/>
        <end position="439"/>
    </location>
</feature>
<dbReference type="SMART" id="SM00864">
    <property type="entry name" value="Tubulin"/>
    <property type="match status" value="1"/>
</dbReference>
<dbReference type="Pfam" id="PF00091">
    <property type="entry name" value="Tubulin"/>
    <property type="match status" value="1"/>
</dbReference>
<dbReference type="GO" id="GO:0003924">
    <property type="term" value="F:GTPase activity"/>
    <property type="evidence" value="ECO:0007669"/>
    <property type="project" value="UniProtKB-UniRule"/>
</dbReference>
<dbReference type="Gene3D" id="3.30.1330.20">
    <property type="entry name" value="Tubulin/FtsZ, C-terminal domain"/>
    <property type="match status" value="1"/>
</dbReference>
<dbReference type="InterPro" id="IPR045061">
    <property type="entry name" value="FtsZ/CetZ"/>
</dbReference>
<proteinExistence type="inferred from homology"/>
<dbReference type="GO" id="GO:0005737">
    <property type="term" value="C:cytoplasm"/>
    <property type="evidence" value="ECO:0007669"/>
    <property type="project" value="UniProtKB-SubCell"/>
</dbReference>
<dbReference type="GO" id="GO:0043093">
    <property type="term" value="P:FtsZ-dependent cytokinesis"/>
    <property type="evidence" value="ECO:0007669"/>
    <property type="project" value="UniProtKB-UniRule"/>
</dbReference>
<evidence type="ECO:0000256" key="2">
    <source>
        <dbReference type="ARBA" id="ARBA00022490"/>
    </source>
</evidence>
<sequence length="458" mass="50105">MSNDTTPLQFNFPRDTRKIIKVVGVGGGGGNAVTHMFKEGIHDVSFVLCNTDSQALSRSDVPVKIALGRTVTEGLGAGNNPARAERAAEESEDDIRTMLDDGTKMVFITAGMGGGTGTGAAPEIARVAKEMGLLTVGIVTIPFLFEGPPKIIQALKGVEAISKNVDALLVVNNERLNEIYPDLTMLNAFKKADDTLTVAAKSIAEIITLDGVINLDFADVETTLKDGGVALISNGYGQGEGRLQQAIQDALRSPLLNNNDISNAKKILFNISFSSNTIGEEGNELRMDEVNYMTEFMKQFGDDIEVIWGTAIDESLKGKVKFTVLATGFDLNDIPEIRSKRDEQHLLKSEDEIIKEEEILRQKERERELMAKYYGRKTEDRRPARRPTYNLAILTVGELDDDAIITLLEENPAYNRDARLLARARSRSGGTLNTSTTRTDIPPVGKPSGRPRISFRMG</sequence>
<dbReference type="HAMAP" id="MF_00909">
    <property type="entry name" value="FtsZ"/>
    <property type="match status" value="1"/>
</dbReference>
<comment type="subcellular location">
    <subcellularLocation>
        <location evidence="8">Cytoplasm</location>
    </subcellularLocation>
    <text evidence="8">Assembles at midcell at the inner surface of the cytoplasmic membrane.</text>
</comment>
<dbReference type="SMART" id="SM00865">
    <property type="entry name" value="Tubulin_C"/>
    <property type="match status" value="1"/>
</dbReference>
<dbReference type="InterPro" id="IPR000158">
    <property type="entry name" value="Cell_div_FtsZ"/>
</dbReference>
<dbReference type="InterPro" id="IPR037103">
    <property type="entry name" value="Tubulin/FtsZ-like_C"/>
</dbReference>
<feature type="binding site" evidence="8">
    <location>
        <position position="193"/>
    </location>
    <ligand>
        <name>GTP</name>
        <dbReference type="ChEBI" id="CHEBI:37565"/>
    </ligand>
</feature>
<dbReference type="GO" id="GO:0005525">
    <property type="term" value="F:GTP binding"/>
    <property type="evidence" value="ECO:0007669"/>
    <property type="project" value="UniProtKB-UniRule"/>
</dbReference>
<feature type="binding site" evidence="8">
    <location>
        <position position="146"/>
    </location>
    <ligand>
        <name>GTP</name>
        <dbReference type="ChEBI" id="CHEBI:37565"/>
    </ligand>
</feature>